<evidence type="ECO:0000256" key="3">
    <source>
        <dbReference type="SAM" id="Coils"/>
    </source>
</evidence>
<dbReference type="Pfam" id="PF00640">
    <property type="entry name" value="PID"/>
    <property type="match status" value="1"/>
</dbReference>
<feature type="compositionally biased region" description="Polar residues" evidence="4">
    <location>
        <begin position="273"/>
        <end position="287"/>
    </location>
</feature>
<evidence type="ECO:0000313" key="8">
    <source>
        <dbReference type="Proteomes" id="UP000838756"/>
    </source>
</evidence>
<dbReference type="OrthoDB" id="295078at2759"/>
<dbReference type="GO" id="GO:0005096">
    <property type="term" value="F:GTPase activator activity"/>
    <property type="evidence" value="ECO:0007669"/>
    <property type="project" value="UniProtKB-KW"/>
</dbReference>
<dbReference type="FunFam" id="1.10.8.270:FF:000001">
    <property type="entry name" value="TBC1 domain family member 1"/>
    <property type="match status" value="1"/>
</dbReference>
<dbReference type="InterPro" id="IPR035969">
    <property type="entry name" value="Rab-GAP_TBC_sf"/>
</dbReference>
<feature type="coiled-coil region" evidence="3">
    <location>
        <begin position="1076"/>
        <end position="1110"/>
    </location>
</feature>
<dbReference type="InterPro" id="IPR021785">
    <property type="entry name" value="DUF3350"/>
</dbReference>
<feature type="region of interest" description="Disordered" evidence="4">
    <location>
        <begin position="664"/>
        <end position="684"/>
    </location>
</feature>
<keyword evidence="8" id="KW-1185">Reference proteome</keyword>
<dbReference type="Pfam" id="PF00566">
    <property type="entry name" value="RabGAP-TBC"/>
    <property type="match status" value="1"/>
</dbReference>
<feature type="domain" description="PID" evidence="5">
    <location>
        <begin position="394"/>
        <end position="490"/>
    </location>
</feature>
<dbReference type="Pfam" id="PF11830">
    <property type="entry name" value="DUF3350"/>
    <property type="match status" value="1"/>
</dbReference>
<feature type="region of interest" description="Disordered" evidence="4">
    <location>
        <begin position="148"/>
        <end position="176"/>
    </location>
</feature>
<keyword evidence="2" id="KW-0597">Phosphoprotein</keyword>
<feature type="compositionally biased region" description="Polar residues" evidence="4">
    <location>
        <begin position="615"/>
        <end position="624"/>
    </location>
</feature>
<dbReference type="Gene3D" id="1.10.8.270">
    <property type="entry name" value="putative rabgap domain of human tbc1 domain family member 14 like domains"/>
    <property type="match status" value="1"/>
</dbReference>
<keyword evidence="1" id="KW-0343">GTPase activation</keyword>
<dbReference type="SMART" id="SM00462">
    <property type="entry name" value="PTB"/>
    <property type="match status" value="1"/>
</dbReference>
<accession>A0A8S4SP32</accession>
<keyword evidence="3" id="KW-0175">Coiled coil</keyword>
<evidence type="ECO:0000256" key="4">
    <source>
        <dbReference type="SAM" id="MobiDB-lite"/>
    </source>
</evidence>
<comment type="caution">
    <text evidence="7">The sequence shown here is derived from an EMBL/GenBank/DDBJ whole genome shotgun (WGS) entry which is preliminary data.</text>
</comment>
<dbReference type="CDD" id="cd01269">
    <property type="entry name" value="PTB_TBC1D1_like"/>
    <property type="match status" value="1"/>
</dbReference>
<evidence type="ECO:0000259" key="5">
    <source>
        <dbReference type="PROSITE" id="PS01179"/>
    </source>
</evidence>
<feature type="region of interest" description="Disordered" evidence="4">
    <location>
        <begin position="1323"/>
        <end position="1348"/>
    </location>
</feature>
<dbReference type="Gene3D" id="1.10.472.80">
    <property type="entry name" value="Ypt/Rab-GAP domain of gyp1p, domain 3"/>
    <property type="match status" value="1"/>
</dbReference>
<dbReference type="InterPro" id="IPR000195">
    <property type="entry name" value="Rab-GAP-TBC_dom"/>
</dbReference>
<dbReference type="FunFam" id="1.10.10.2750:FF:000002">
    <property type="entry name" value="TBC1 domain family member 4"/>
    <property type="match status" value="1"/>
</dbReference>
<dbReference type="FunFam" id="1.10.472.80:FF:000043">
    <property type="entry name" value="Pollux, isoform A"/>
    <property type="match status" value="1"/>
</dbReference>
<dbReference type="PROSITE" id="PS01179">
    <property type="entry name" value="PID"/>
    <property type="match status" value="1"/>
</dbReference>
<dbReference type="Proteomes" id="UP000838756">
    <property type="component" value="Unassembled WGS sequence"/>
</dbReference>
<dbReference type="InterPro" id="IPR050302">
    <property type="entry name" value="Rab_GAP_TBC_domain"/>
</dbReference>
<evidence type="ECO:0000256" key="1">
    <source>
        <dbReference type="ARBA" id="ARBA00022468"/>
    </source>
</evidence>
<dbReference type="PANTHER" id="PTHR47219">
    <property type="entry name" value="RAB GTPASE-ACTIVATING PROTEIN 1-LIKE"/>
    <property type="match status" value="1"/>
</dbReference>
<dbReference type="Gene3D" id="1.10.10.2750">
    <property type="match status" value="1"/>
</dbReference>
<dbReference type="SMART" id="SM00164">
    <property type="entry name" value="TBC"/>
    <property type="match status" value="1"/>
</dbReference>
<feature type="compositionally biased region" description="Low complexity" evidence="4">
    <location>
        <begin position="295"/>
        <end position="306"/>
    </location>
</feature>
<feature type="compositionally biased region" description="Polar residues" evidence="4">
    <location>
        <begin position="666"/>
        <end position="675"/>
    </location>
</feature>
<sequence>MHPHRPFFTSHSDTSAINVKHLVTDLFTQMRDPSPGAPNLKGSTGSLNVMRNAGFQQQNGAEHFPWSNPAISLAGNCNSNLTNESSGLVRSVSNASALTSLCADLSPSDSHFFEVLYIGKVRISQRKVPESLIDDALHKFAQHEAEKAKNLRRHSLLPSSGDSQDSIDSGDNTKTSHEKAIEQYMKNNNNLIPSTTPLEPDKSNPWKSVDNITKLENNEVDEEFDTFSKQRVDKNHKNPVPLEPSILVINVPKNNLGTVNEDEEKHDDHSRISKSPNVSPVHTSNLINLEKKENINGPIPNINDNNSLNQLPKKSDTGVDPLLNIPTVNKNQIKSIQTKTKIENNEIFTAKEEKTKQKLTFEEIPLKPNDRINENKKPILAENKPFMRDRSASIGTLNLKTPLAHLIGEQNRTMLFQVGRSELRLISPDRKQILLHRAFKDVASCVLGRANKEHFGFVCRETNDSYACYVFKCESDSIATEVVNAIKQAFVAHAELLKKSRDKSPNMTCEHCPMLWYHRLCHDIEGLNEKKTHAFILRRIEQLPDDEQDLIITKYQGGTNHIYEVSEHNAFLMMLLRAHCESKQLRHVHDTAENRNVSRWRFFQEHSPVPPLVLETSSDNTSGELLTPDRQRCKSMTPGFVDDTVRNVSRWRFFQEHSPVPPLVLETSSDNTSGELLTPDRQRCKSMTPGFVDDSHPLSSPGKRSKEQLRELWRMAIEQTILLVRMERENAKLKEREESSAVRRIKLEYTELGTCETGVLMWDSLLARDPSQPIAKVDRHMLTQAVRQGVPRMSRGGVWRFLAEQACLRIPPPHLDQFPDYNTPYKTLLSGLTKHQHAILIDLGRTFPKHSYFASALGPGQLALYNILKAYSLLDPDVGYCQGLSFVAGILLLHMDEGEAFILLRHLMFRRGIRKQYLPDMSALQVQLYQLSRLLRDHEPELHAKLESLDISPALYAAPWMLTLFTSQFPLGFVARIFDLIFLESFNVVFAVSLALLSVHKDGLMLCESCEEAAEYLKHKLPDMDKAFYEKVMKKVAKLDISRQLTEYEVEYSVLREEMPRLATLSEQNRILLEDNNRMSVELDSAMDTIENYQKTQSRLENHNKVMEQHITLLSRYIYTHQKQELPTEIKKIVQNYSKRLSFSSKIITKFTSNEDEDESRKNYKQGVSAPNLFAKVSKEDVLNAVNKEKYIEDRKHFMMKKSQSVHSGLISNKHFPLKVLEEKPETPRRDSLRIENIANESIRDLGKKTSGFFANTHEQIRQERLFEQQLKHDFDENLKKLDDKLSPKLSPKSYLDDLSIFQSKKSLSLNLNTNIKAKDTKFNDSGFVTPLSPNDRDDKKENDISTTISHPLSDCDVDIKFDGQLTKLKQIRPLKSNN</sequence>
<dbReference type="Gene3D" id="2.30.29.30">
    <property type="entry name" value="Pleckstrin-homology domain (PH domain)/Phosphotyrosine-binding domain (PTB)"/>
    <property type="match status" value="1"/>
</dbReference>
<protein>
    <submittedName>
        <fullName evidence="7">Jg14790 protein</fullName>
    </submittedName>
</protein>
<dbReference type="EMBL" id="CAKXAJ010026417">
    <property type="protein sequence ID" value="CAH2268093.1"/>
    <property type="molecule type" value="Genomic_DNA"/>
</dbReference>
<evidence type="ECO:0000256" key="2">
    <source>
        <dbReference type="ARBA" id="ARBA00022553"/>
    </source>
</evidence>
<dbReference type="SUPFAM" id="SSF47923">
    <property type="entry name" value="Ypt/Rab-GAP domain of gyp1p"/>
    <property type="match status" value="2"/>
</dbReference>
<reference evidence="7" key="1">
    <citation type="submission" date="2022-03" db="EMBL/GenBank/DDBJ databases">
        <authorList>
            <person name="Lindestad O."/>
        </authorList>
    </citation>
    <scope>NUCLEOTIDE SEQUENCE</scope>
</reference>
<name>A0A8S4SP32_9NEOP</name>
<feature type="compositionally biased region" description="Low complexity" evidence="4">
    <location>
        <begin position="159"/>
        <end position="170"/>
    </location>
</feature>
<dbReference type="SUPFAM" id="SSF50729">
    <property type="entry name" value="PH domain-like"/>
    <property type="match status" value="1"/>
</dbReference>
<organism evidence="7 8">
    <name type="scientific">Pararge aegeria aegeria</name>
    <dbReference type="NCBI Taxonomy" id="348720"/>
    <lineage>
        <taxon>Eukaryota</taxon>
        <taxon>Metazoa</taxon>
        <taxon>Ecdysozoa</taxon>
        <taxon>Arthropoda</taxon>
        <taxon>Hexapoda</taxon>
        <taxon>Insecta</taxon>
        <taxon>Pterygota</taxon>
        <taxon>Neoptera</taxon>
        <taxon>Endopterygota</taxon>
        <taxon>Lepidoptera</taxon>
        <taxon>Glossata</taxon>
        <taxon>Ditrysia</taxon>
        <taxon>Papilionoidea</taxon>
        <taxon>Nymphalidae</taxon>
        <taxon>Satyrinae</taxon>
        <taxon>Satyrini</taxon>
        <taxon>Parargina</taxon>
        <taxon>Pararge</taxon>
    </lineage>
</organism>
<feature type="compositionally biased region" description="Basic and acidic residues" evidence="4">
    <location>
        <begin position="1335"/>
        <end position="1344"/>
    </location>
</feature>
<feature type="region of interest" description="Disordered" evidence="4">
    <location>
        <begin position="611"/>
        <end position="631"/>
    </location>
</feature>
<feature type="domain" description="Rab-GAP TBC" evidence="6">
    <location>
        <begin position="789"/>
        <end position="985"/>
    </location>
</feature>
<dbReference type="InterPro" id="IPR006020">
    <property type="entry name" value="PTB/PI_dom"/>
</dbReference>
<dbReference type="PANTHER" id="PTHR47219:SF16">
    <property type="entry name" value="GTPASE ACTIVATING PROTEIN"/>
    <property type="match status" value="1"/>
</dbReference>
<evidence type="ECO:0000313" key="7">
    <source>
        <dbReference type="EMBL" id="CAH2268093.1"/>
    </source>
</evidence>
<dbReference type="PROSITE" id="PS50086">
    <property type="entry name" value="TBC_RABGAP"/>
    <property type="match status" value="1"/>
</dbReference>
<dbReference type="InterPro" id="IPR011993">
    <property type="entry name" value="PH-like_dom_sf"/>
</dbReference>
<feature type="region of interest" description="Disordered" evidence="4">
    <location>
        <begin position="257"/>
        <end position="317"/>
    </location>
</feature>
<proteinExistence type="predicted"/>
<evidence type="ECO:0000259" key="6">
    <source>
        <dbReference type="PROSITE" id="PS50086"/>
    </source>
</evidence>
<gene>
    <name evidence="7" type="primary">jg14790</name>
    <name evidence="7" type="ORF">PAEG_LOCUS26523</name>
</gene>